<accession>A0A2S4HKJ8</accession>
<dbReference type="Pfam" id="PF06941">
    <property type="entry name" value="NT5C"/>
    <property type="match status" value="1"/>
</dbReference>
<dbReference type="GO" id="GO:0008253">
    <property type="term" value="F:5'-nucleotidase activity"/>
    <property type="evidence" value="ECO:0007669"/>
    <property type="project" value="InterPro"/>
</dbReference>
<comment type="similarity">
    <text evidence="1">Belongs to the 5'(3')-deoxyribonucleotidase family.</text>
</comment>
<dbReference type="AlphaFoldDB" id="A0A2S4HKJ8"/>
<dbReference type="InterPro" id="IPR010708">
    <property type="entry name" value="5'(3')-deoxyribonucleotidase"/>
</dbReference>
<protein>
    <submittedName>
        <fullName evidence="2">Uncharacterized protein</fullName>
    </submittedName>
</protein>
<dbReference type="EMBL" id="PQGG01000005">
    <property type="protein sequence ID" value="POP54522.1"/>
    <property type="molecule type" value="Genomic_DNA"/>
</dbReference>
<evidence type="ECO:0000313" key="2">
    <source>
        <dbReference type="EMBL" id="POP54522.1"/>
    </source>
</evidence>
<sequence>MDHVLCDYEEAWTRQKNLFPDLEFPQSQPGMYIGMNPLPGAIEAYRWLDDHPKTDVYILTAPSVHNSHCYSEKRDWVEKHLGLSVVENLIITPHKNLNKGDYLIDDMASGKGQDRFEGMLILFGSDQFSDWASVRTFFEETLNLGGSPPKAGPWDAFFNSEAGVTDDFGLDQDDRDWLDMKPVGNEKLD</sequence>
<gene>
    <name evidence="2" type="ORF">C0068_01605</name>
</gene>
<comment type="caution">
    <text evidence="2">The sequence shown here is derived from an EMBL/GenBank/DDBJ whole genome shotgun (WGS) entry which is preliminary data.</text>
</comment>
<dbReference type="InterPro" id="IPR036412">
    <property type="entry name" value="HAD-like_sf"/>
</dbReference>
<dbReference type="PANTHER" id="PTHR16504">
    <property type="entry name" value="5'(3')-DEOXYRIBONUCLEOTIDASE"/>
    <property type="match status" value="1"/>
</dbReference>
<dbReference type="PANTHER" id="PTHR16504:SF4">
    <property type="entry name" value="5'(3')-DEOXYRIBONUCLEOTIDASE"/>
    <property type="match status" value="1"/>
</dbReference>
<evidence type="ECO:0000313" key="3">
    <source>
        <dbReference type="Proteomes" id="UP000237222"/>
    </source>
</evidence>
<proteinExistence type="inferred from homology"/>
<dbReference type="Proteomes" id="UP000237222">
    <property type="component" value="Unassembled WGS sequence"/>
</dbReference>
<dbReference type="InterPro" id="IPR023214">
    <property type="entry name" value="HAD_sf"/>
</dbReference>
<dbReference type="Gene3D" id="3.40.50.1000">
    <property type="entry name" value="HAD superfamily/HAD-like"/>
    <property type="match status" value="1"/>
</dbReference>
<dbReference type="SUPFAM" id="SSF56784">
    <property type="entry name" value="HAD-like"/>
    <property type="match status" value="1"/>
</dbReference>
<dbReference type="GO" id="GO:0009223">
    <property type="term" value="P:pyrimidine deoxyribonucleotide catabolic process"/>
    <property type="evidence" value="ECO:0007669"/>
    <property type="project" value="TreeGrafter"/>
</dbReference>
<evidence type="ECO:0000256" key="1">
    <source>
        <dbReference type="ARBA" id="ARBA00009589"/>
    </source>
</evidence>
<organism evidence="2 3">
    <name type="scientific">Zhongshania marina</name>
    <dbReference type="NCBI Taxonomy" id="2304603"/>
    <lineage>
        <taxon>Bacteria</taxon>
        <taxon>Pseudomonadati</taxon>
        <taxon>Pseudomonadota</taxon>
        <taxon>Gammaproteobacteria</taxon>
        <taxon>Cellvibrionales</taxon>
        <taxon>Spongiibacteraceae</taxon>
        <taxon>Zhongshania</taxon>
    </lineage>
</organism>
<reference evidence="2" key="1">
    <citation type="submission" date="2018-01" db="EMBL/GenBank/DDBJ databases">
        <authorList>
            <person name="Yu X.-D."/>
        </authorList>
    </citation>
    <scope>NUCLEOTIDE SEQUENCE</scope>
    <source>
        <strain evidence="2">ZX-21</strain>
    </source>
</reference>
<dbReference type="OrthoDB" id="6120213at2"/>
<name>A0A2S4HKJ8_9GAMM</name>